<evidence type="ECO:0000313" key="2">
    <source>
        <dbReference type="EMBL" id="MCC8400597.1"/>
    </source>
</evidence>
<proteinExistence type="predicted"/>
<keyword evidence="3" id="KW-1185">Reference proteome</keyword>
<evidence type="ECO:0000256" key="1">
    <source>
        <dbReference type="SAM" id="MobiDB-lite"/>
    </source>
</evidence>
<dbReference type="EMBL" id="JAJITC010000001">
    <property type="protein sequence ID" value="MCC8400597.1"/>
    <property type="molecule type" value="Genomic_DNA"/>
</dbReference>
<organism evidence="2 3">
    <name type="scientific">Paraburkholderia translucens</name>
    <dbReference type="NCBI Taxonomy" id="2886945"/>
    <lineage>
        <taxon>Bacteria</taxon>
        <taxon>Pseudomonadati</taxon>
        <taxon>Pseudomonadota</taxon>
        <taxon>Betaproteobacteria</taxon>
        <taxon>Burkholderiales</taxon>
        <taxon>Burkholderiaceae</taxon>
        <taxon>Paraburkholderia</taxon>
    </lineage>
</organism>
<feature type="compositionally biased region" description="Polar residues" evidence="1">
    <location>
        <begin position="1"/>
        <end position="14"/>
    </location>
</feature>
<feature type="region of interest" description="Disordered" evidence="1">
    <location>
        <begin position="1"/>
        <end position="60"/>
    </location>
</feature>
<name>A0ABS8K776_9BURK</name>
<feature type="compositionally biased region" description="Basic and acidic residues" evidence="1">
    <location>
        <begin position="15"/>
        <end position="40"/>
    </location>
</feature>
<comment type="caution">
    <text evidence="2">The sequence shown here is derived from an EMBL/GenBank/DDBJ whole genome shotgun (WGS) entry which is preliminary data.</text>
</comment>
<dbReference type="Proteomes" id="UP001430614">
    <property type="component" value="Unassembled WGS sequence"/>
</dbReference>
<accession>A0ABS8K776</accession>
<dbReference type="RefSeq" id="WP_230559508.1">
    <property type="nucleotide sequence ID" value="NZ_JAJITC010000001.1"/>
</dbReference>
<evidence type="ECO:0000313" key="3">
    <source>
        <dbReference type="Proteomes" id="UP001430614"/>
    </source>
</evidence>
<reference evidence="2 3" key="1">
    <citation type="submission" date="2021-11" db="EMBL/GenBank/DDBJ databases">
        <authorList>
            <person name="Oh E.-T."/>
            <person name="Kim S.-B."/>
        </authorList>
    </citation>
    <scope>NUCLEOTIDE SEQUENCE [LARGE SCALE GENOMIC DNA]</scope>
    <source>
        <strain evidence="2 3">MMS20-SJTN17</strain>
    </source>
</reference>
<sequence length="60" mass="6743">MNRNPSDTTHSQQSDLEHPRPAKHNDDERSRMPDRPDKTRKQSPADQPGKKPGEGETPVG</sequence>
<protein>
    <submittedName>
        <fullName evidence="2">Uncharacterized protein</fullName>
    </submittedName>
</protein>
<gene>
    <name evidence="2" type="ORF">LJ655_01590</name>
</gene>